<gene>
    <name evidence="5" type="ORF">N7G274_008818</name>
</gene>
<dbReference type="Gene3D" id="3.40.50.150">
    <property type="entry name" value="Vaccinia Virus protein VP39"/>
    <property type="match status" value="1"/>
</dbReference>
<keyword evidence="1" id="KW-0489">Methyltransferase</keyword>
<dbReference type="SUPFAM" id="SSF46785">
    <property type="entry name" value="Winged helix' DNA-binding domain"/>
    <property type="match status" value="1"/>
</dbReference>
<protein>
    <recommendedName>
        <fullName evidence="4">O-methyltransferase C-terminal domain-containing protein</fullName>
    </recommendedName>
</protein>
<dbReference type="Pfam" id="PF00891">
    <property type="entry name" value="Methyltransf_2"/>
    <property type="match status" value="1"/>
</dbReference>
<accession>A0ABR4A127</accession>
<reference evidence="5 6" key="1">
    <citation type="submission" date="2024-09" db="EMBL/GenBank/DDBJ databases">
        <title>Rethinking Asexuality: The Enigmatic Case of Functional Sexual Genes in Lepraria (Stereocaulaceae).</title>
        <authorList>
            <person name="Doellman M."/>
            <person name="Sun Y."/>
            <person name="Barcenas-Pena A."/>
            <person name="Lumbsch H.T."/>
            <person name="Grewe F."/>
        </authorList>
    </citation>
    <scope>NUCLEOTIDE SEQUENCE [LARGE SCALE GENOMIC DNA]</scope>
    <source>
        <strain evidence="5 6">Mercado 3170</strain>
    </source>
</reference>
<name>A0ABR4A127_9LECA</name>
<organism evidence="5 6">
    <name type="scientific">Stereocaulon virgatum</name>
    <dbReference type="NCBI Taxonomy" id="373712"/>
    <lineage>
        <taxon>Eukaryota</taxon>
        <taxon>Fungi</taxon>
        <taxon>Dikarya</taxon>
        <taxon>Ascomycota</taxon>
        <taxon>Pezizomycotina</taxon>
        <taxon>Lecanoromycetes</taxon>
        <taxon>OSLEUM clade</taxon>
        <taxon>Lecanoromycetidae</taxon>
        <taxon>Lecanorales</taxon>
        <taxon>Lecanorineae</taxon>
        <taxon>Stereocaulaceae</taxon>
        <taxon>Stereocaulon</taxon>
    </lineage>
</organism>
<evidence type="ECO:0000259" key="4">
    <source>
        <dbReference type="Pfam" id="PF00891"/>
    </source>
</evidence>
<evidence type="ECO:0000256" key="1">
    <source>
        <dbReference type="ARBA" id="ARBA00022603"/>
    </source>
</evidence>
<dbReference type="InterPro" id="IPR036388">
    <property type="entry name" value="WH-like_DNA-bd_sf"/>
</dbReference>
<keyword evidence="3" id="KW-0949">S-adenosyl-L-methionine</keyword>
<dbReference type="Proteomes" id="UP001590950">
    <property type="component" value="Unassembled WGS sequence"/>
</dbReference>
<evidence type="ECO:0000256" key="3">
    <source>
        <dbReference type="ARBA" id="ARBA00022691"/>
    </source>
</evidence>
<keyword evidence="6" id="KW-1185">Reference proteome</keyword>
<sequence length="491" mass="54563">MSRPLKPLPDAAALLELNTIFTANVQTVISEWAKEHQPHASNDGASPSSLPSRKLYEAQRTLLAVTGKLTELIAEPSLRILEVGCQYWESRALYIAAERRIPDLLAEGGPDGVDVQRIGEETGIEYLKLSRILRCLCSNHIFSEPTPDHFANNVISTALVKNEPLRAYILNFNLDLYAASEHMPKSLLDPKKGSSYKVDETAFQDALNTTKSRWDWLEEKITPEQIVSQQNAVGRPAGYPSVPEPRKYINGSMKDGSFPRPEHEIFNLSMLGGGKVHGAAHPYDYPWAELGKATVVDVGGGVGGFDVQLSHLYPDLTFVIQDRAPVLKIAESDVWPRENPTALASGRVQFLQHDFFNANPTKNAQVYWLRSILHDWSDDYCVSILSALRPAMDPHKSRILICDQLMNTTLGYPDVLPSAPQPLPANYGTSVRFSHQRDLCMMGIINGIERTPAQLAAIVEKAGLRIEKVWEARSQVPIVEVRVKEQRNGAS</sequence>
<keyword evidence="2" id="KW-0808">Transferase</keyword>
<dbReference type="PANTHER" id="PTHR43712:SF2">
    <property type="entry name" value="O-METHYLTRANSFERASE CICE"/>
    <property type="match status" value="1"/>
</dbReference>
<evidence type="ECO:0000313" key="6">
    <source>
        <dbReference type="Proteomes" id="UP001590950"/>
    </source>
</evidence>
<feature type="domain" description="O-methyltransferase C-terminal" evidence="4">
    <location>
        <begin position="294"/>
        <end position="464"/>
    </location>
</feature>
<evidence type="ECO:0000256" key="2">
    <source>
        <dbReference type="ARBA" id="ARBA00022679"/>
    </source>
</evidence>
<dbReference type="SUPFAM" id="SSF53335">
    <property type="entry name" value="S-adenosyl-L-methionine-dependent methyltransferases"/>
    <property type="match status" value="1"/>
</dbReference>
<dbReference type="InterPro" id="IPR001077">
    <property type="entry name" value="COMT_C"/>
</dbReference>
<evidence type="ECO:0000313" key="5">
    <source>
        <dbReference type="EMBL" id="KAL2038479.1"/>
    </source>
</evidence>
<dbReference type="Gene3D" id="1.10.10.10">
    <property type="entry name" value="Winged helix-like DNA-binding domain superfamily/Winged helix DNA-binding domain"/>
    <property type="match status" value="1"/>
</dbReference>
<dbReference type="PANTHER" id="PTHR43712">
    <property type="entry name" value="PUTATIVE (AFU_ORTHOLOGUE AFUA_4G14580)-RELATED"/>
    <property type="match status" value="1"/>
</dbReference>
<comment type="caution">
    <text evidence="5">The sequence shown here is derived from an EMBL/GenBank/DDBJ whole genome shotgun (WGS) entry which is preliminary data.</text>
</comment>
<dbReference type="EMBL" id="JBEFKJ010000032">
    <property type="protein sequence ID" value="KAL2038479.1"/>
    <property type="molecule type" value="Genomic_DNA"/>
</dbReference>
<dbReference type="InterPro" id="IPR016461">
    <property type="entry name" value="COMT-like"/>
</dbReference>
<dbReference type="InterPro" id="IPR036390">
    <property type="entry name" value="WH_DNA-bd_sf"/>
</dbReference>
<proteinExistence type="predicted"/>
<dbReference type="PROSITE" id="PS51683">
    <property type="entry name" value="SAM_OMT_II"/>
    <property type="match status" value="1"/>
</dbReference>
<dbReference type="InterPro" id="IPR029063">
    <property type="entry name" value="SAM-dependent_MTases_sf"/>
</dbReference>